<evidence type="ECO:0000256" key="4">
    <source>
        <dbReference type="RuleBase" id="RU003887"/>
    </source>
</evidence>
<dbReference type="NCBIfam" id="TIGR00093">
    <property type="entry name" value="pseudouridine synthase"/>
    <property type="match status" value="1"/>
</dbReference>
<dbReference type="PROSITE" id="PS50889">
    <property type="entry name" value="S4"/>
    <property type="match status" value="1"/>
</dbReference>
<dbReference type="Gene3D" id="3.10.290.10">
    <property type="entry name" value="RNA-binding S4 domain"/>
    <property type="match status" value="1"/>
</dbReference>
<sequence length="238" mass="27502">MRINKYLSGCGLCSRREADRLVEKGCVTVNGRQAAAGMQVEASDHVCVNGREVHLEEQKVYLRFYKPRGIVCTSDRDEKNNLTDFLDYPKRITYAGRLDKESEGLLLLTDDGELIDRMMRARNCHEKEYEVSVDRKIKDSFLEIMKKGIYLEELGVTTRPCQAVRTGEKSFRIILTQGLNRQIRRMCEAEGYHVCTLKRVRVVNLTLDGLRPGEYRELTEAELQKLQETVKRQEIKHG</sequence>
<dbReference type="InterPro" id="IPR018496">
    <property type="entry name" value="PsdUridine_synth_RsuA/RluB_CS"/>
</dbReference>
<protein>
    <recommendedName>
        <fullName evidence="4">Pseudouridine synthase</fullName>
        <ecNumber evidence="4">5.4.99.-</ecNumber>
    </recommendedName>
</protein>
<dbReference type="InterPro" id="IPR006145">
    <property type="entry name" value="PsdUridine_synth_RsuA/RluA"/>
</dbReference>
<accession>A0A7G9GGH2</accession>
<dbReference type="PANTHER" id="PTHR47683:SF2">
    <property type="entry name" value="RNA-BINDING S4 DOMAIN-CONTAINING PROTEIN"/>
    <property type="match status" value="1"/>
</dbReference>
<dbReference type="SMART" id="SM00363">
    <property type="entry name" value="S4"/>
    <property type="match status" value="1"/>
</dbReference>
<organism evidence="6 7">
    <name type="scientific">Wansuia hejianensis</name>
    <dbReference type="NCBI Taxonomy" id="2763667"/>
    <lineage>
        <taxon>Bacteria</taxon>
        <taxon>Bacillati</taxon>
        <taxon>Bacillota</taxon>
        <taxon>Clostridia</taxon>
        <taxon>Lachnospirales</taxon>
        <taxon>Lachnospiraceae</taxon>
        <taxon>Wansuia</taxon>
    </lineage>
</organism>
<dbReference type="Gene3D" id="3.30.70.1560">
    <property type="entry name" value="Alpha-L RNA-binding motif"/>
    <property type="match status" value="1"/>
</dbReference>
<evidence type="ECO:0000313" key="6">
    <source>
        <dbReference type="EMBL" id="QNM09904.1"/>
    </source>
</evidence>
<dbReference type="InterPro" id="IPR000748">
    <property type="entry name" value="PsdUridine_synth_RsuA/RluB/E/F"/>
</dbReference>
<dbReference type="GO" id="GO:0000455">
    <property type="term" value="P:enzyme-directed rRNA pseudouridine synthesis"/>
    <property type="evidence" value="ECO:0007669"/>
    <property type="project" value="UniProtKB-ARBA"/>
</dbReference>
<dbReference type="Proteomes" id="UP000515860">
    <property type="component" value="Chromosome"/>
</dbReference>
<dbReference type="FunFam" id="3.10.290.10:FF:000003">
    <property type="entry name" value="Pseudouridine synthase"/>
    <property type="match status" value="1"/>
</dbReference>
<dbReference type="PROSITE" id="PS01149">
    <property type="entry name" value="PSI_RSU"/>
    <property type="match status" value="1"/>
</dbReference>
<dbReference type="InterPro" id="IPR002942">
    <property type="entry name" value="S4_RNA-bd"/>
</dbReference>
<name>A0A7G9GGH2_9FIRM</name>
<dbReference type="CDD" id="cd00165">
    <property type="entry name" value="S4"/>
    <property type="match status" value="1"/>
</dbReference>
<dbReference type="RefSeq" id="WP_249329455.1">
    <property type="nucleotide sequence ID" value="NZ_CP060635.1"/>
</dbReference>
<comment type="similarity">
    <text evidence="1 4">Belongs to the pseudouridine synthase RsuA family.</text>
</comment>
<dbReference type="GO" id="GO:0120159">
    <property type="term" value="F:rRNA pseudouridine synthase activity"/>
    <property type="evidence" value="ECO:0007669"/>
    <property type="project" value="UniProtKB-ARBA"/>
</dbReference>
<keyword evidence="2 4" id="KW-0413">Isomerase</keyword>
<dbReference type="EMBL" id="CP060635">
    <property type="protein sequence ID" value="QNM09904.1"/>
    <property type="molecule type" value="Genomic_DNA"/>
</dbReference>
<dbReference type="SUPFAM" id="SSF55120">
    <property type="entry name" value="Pseudouridine synthase"/>
    <property type="match status" value="1"/>
</dbReference>
<dbReference type="InterPro" id="IPR020094">
    <property type="entry name" value="TruA/RsuA/RluB/E/F_N"/>
</dbReference>
<dbReference type="EC" id="5.4.99.-" evidence="4"/>
<dbReference type="InterPro" id="IPR036986">
    <property type="entry name" value="S4_RNA-bd_sf"/>
</dbReference>
<dbReference type="InterPro" id="IPR020103">
    <property type="entry name" value="PsdUridine_synth_cat_dom_sf"/>
</dbReference>
<dbReference type="Pfam" id="PF01479">
    <property type="entry name" value="S4"/>
    <property type="match status" value="1"/>
</dbReference>
<dbReference type="GO" id="GO:0003723">
    <property type="term" value="F:RNA binding"/>
    <property type="evidence" value="ECO:0007669"/>
    <property type="project" value="UniProtKB-KW"/>
</dbReference>
<evidence type="ECO:0000259" key="5">
    <source>
        <dbReference type="SMART" id="SM00363"/>
    </source>
</evidence>
<dbReference type="AlphaFoldDB" id="A0A7G9GGH2"/>
<dbReference type="SUPFAM" id="SSF55174">
    <property type="entry name" value="Alpha-L RNA-binding motif"/>
    <property type="match status" value="1"/>
</dbReference>
<evidence type="ECO:0000256" key="2">
    <source>
        <dbReference type="ARBA" id="ARBA00023235"/>
    </source>
</evidence>
<evidence type="ECO:0000313" key="7">
    <source>
        <dbReference type="Proteomes" id="UP000515860"/>
    </source>
</evidence>
<dbReference type="Pfam" id="PF00849">
    <property type="entry name" value="PseudoU_synth_2"/>
    <property type="match status" value="1"/>
</dbReference>
<evidence type="ECO:0000256" key="3">
    <source>
        <dbReference type="PROSITE-ProRule" id="PRU00182"/>
    </source>
</evidence>
<keyword evidence="7" id="KW-1185">Reference proteome</keyword>
<proteinExistence type="inferred from homology"/>
<gene>
    <name evidence="6" type="ORF">H9Q79_06380</name>
</gene>
<dbReference type="InterPro" id="IPR050343">
    <property type="entry name" value="RsuA_PseudoU_synthase"/>
</dbReference>
<feature type="domain" description="RNA-binding S4" evidence="5">
    <location>
        <begin position="1"/>
        <end position="59"/>
    </location>
</feature>
<dbReference type="InterPro" id="IPR042092">
    <property type="entry name" value="PsdUridine_s_RsuA/RluB/E/F_cat"/>
</dbReference>
<evidence type="ECO:0000256" key="1">
    <source>
        <dbReference type="ARBA" id="ARBA00008348"/>
    </source>
</evidence>
<dbReference type="KEGG" id="whj:H9Q79_06380"/>
<reference evidence="6 7" key="1">
    <citation type="submission" date="2020-08" db="EMBL/GenBank/DDBJ databases">
        <authorList>
            <person name="Liu C."/>
            <person name="Sun Q."/>
        </authorList>
    </citation>
    <scope>NUCLEOTIDE SEQUENCE [LARGE SCALE GENOMIC DNA]</scope>
    <source>
        <strain evidence="6 7">NSJ-29</strain>
    </source>
</reference>
<dbReference type="PANTHER" id="PTHR47683">
    <property type="entry name" value="PSEUDOURIDINE SYNTHASE FAMILY PROTEIN-RELATED"/>
    <property type="match status" value="1"/>
</dbReference>
<dbReference type="Gene3D" id="3.30.70.580">
    <property type="entry name" value="Pseudouridine synthase I, catalytic domain, N-terminal subdomain"/>
    <property type="match status" value="1"/>
</dbReference>
<keyword evidence="3" id="KW-0694">RNA-binding</keyword>